<dbReference type="SUPFAM" id="SSF54695">
    <property type="entry name" value="POZ domain"/>
    <property type="match status" value="1"/>
</dbReference>
<feature type="compositionally biased region" description="Polar residues" evidence="1">
    <location>
        <begin position="108"/>
        <end position="125"/>
    </location>
</feature>
<evidence type="ECO:0000313" key="4">
    <source>
        <dbReference type="Proteomes" id="UP001446871"/>
    </source>
</evidence>
<dbReference type="Gene3D" id="3.30.710.10">
    <property type="entry name" value="Potassium Channel Kv1.1, Chain A"/>
    <property type="match status" value="1"/>
</dbReference>
<evidence type="ECO:0000259" key="2">
    <source>
        <dbReference type="PROSITE" id="PS50097"/>
    </source>
</evidence>
<sequence length="393" mass="44090">MEYNETLHEIDPEGDIELFLSSSHAPFAVWDEDQDQTSPESPSKSAESNKKKRKHGTAFGNNLSFYDSVDQGKANKPQPQPTFFEPTVSVAPAQQCQEEITVGDAPTRPSQEETTANTQDNQASTHRFRLSSKHMTMASSYFKKMLQGPWRESSASTIFAFDWDPEAMVILMNVIHGHHRKVPQAVDLEKLAKIAVIVDYYDCHEVVEIFAKRWIKLLKPTVPIEYCRELMLMLAICCVFPVTGVSRSMIRYAIRESRGPIQTLDLPIPQHVADTIEQRRQELVGRIIARLRDLVLYFSDGRTKCSFDCSSLLLGALTKQLREHGLLDPCPTKPFLGYSVVGLISIVQSFISPKLVEHAPACGLKTRCFCKLGDFTKGVIKDVEDELSGIVAA</sequence>
<dbReference type="Proteomes" id="UP001446871">
    <property type="component" value="Unassembled WGS sequence"/>
</dbReference>
<proteinExistence type="predicted"/>
<evidence type="ECO:0000256" key="1">
    <source>
        <dbReference type="SAM" id="MobiDB-lite"/>
    </source>
</evidence>
<dbReference type="InterPro" id="IPR000210">
    <property type="entry name" value="BTB/POZ_dom"/>
</dbReference>
<feature type="region of interest" description="Disordered" evidence="1">
    <location>
        <begin position="27"/>
        <end position="85"/>
    </location>
</feature>
<dbReference type="PROSITE" id="PS50097">
    <property type="entry name" value="BTB"/>
    <property type="match status" value="1"/>
</dbReference>
<feature type="compositionally biased region" description="Polar residues" evidence="1">
    <location>
        <begin position="36"/>
        <end position="46"/>
    </location>
</feature>
<organism evidence="3 4">
    <name type="scientific">Apiospora saccharicola</name>
    <dbReference type="NCBI Taxonomy" id="335842"/>
    <lineage>
        <taxon>Eukaryota</taxon>
        <taxon>Fungi</taxon>
        <taxon>Dikarya</taxon>
        <taxon>Ascomycota</taxon>
        <taxon>Pezizomycotina</taxon>
        <taxon>Sordariomycetes</taxon>
        <taxon>Xylariomycetidae</taxon>
        <taxon>Amphisphaeriales</taxon>
        <taxon>Apiosporaceae</taxon>
        <taxon>Apiospora</taxon>
    </lineage>
</organism>
<feature type="domain" description="BTB" evidence="2">
    <location>
        <begin position="112"/>
        <end position="184"/>
    </location>
</feature>
<name>A0ABR1VP00_9PEZI</name>
<dbReference type="InterPro" id="IPR011333">
    <property type="entry name" value="SKP1/BTB/POZ_sf"/>
</dbReference>
<evidence type="ECO:0000313" key="3">
    <source>
        <dbReference type="EMBL" id="KAK8072897.1"/>
    </source>
</evidence>
<dbReference type="Pfam" id="PF00651">
    <property type="entry name" value="BTB"/>
    <property type="match status" value="1"/>
</dbReference>
<keyword evidence="4" id="KW-1185">Reference proteome</keyword>
<comment type="caution">
    <text evidence="3">The sequence shown here is derived from an EMBL/GenBank/DDBJ whole genome shotgun (WGS) entry which is preliminary data.</text>
</comment>
<gene>
    <name evidence="3" type="ORF">PG996_006245</name>
</gene>
<protein>
    <recommendedName>
        <fullName evidence="2">BTB domain-containing protein</fullName>
    </recommendedName>
</protein>
<dbReference type="EMBL" id="JAQQWM010000003">
    <property type="protein sequence ID" value="KAK8072897.1"/>
    <property type="molecule type" value="Genomic_DNA"/>
</dbReference>
<feature type="region of interest" description="Disordered" evidence="1">
    <location>
        <begin position="100"/>
        <end position="126"/>
    </location>
</feature>
<accession>A0ABR1VP00</accession>
<reference evidence="3 4" key="1">
    <citation type="submission" date="2023-01" db="EMBL/GenBank/DDBJ databases">
        <title>Analysis of 21 Apiospora genomes using comparative genomics revels a genus with tremendous synthesis potential of carbohydrate active enzymes and secondary metabolites.</title>
        <authorList>
            <person name="Sorensen T."/>
        </authorList>
    </citation>
    <scope>NUCLEOTIDE SEQUENCE [LARGE SCALE GENOMIC DNA]</scope>
    <source>
        <strain evidence="3 4">CBS 83171</strain>
    </source>
</reference>